<proteinExistence type="predicted"/>
<sequence>MVAVMIGTCGSGARNKFCASFLGEGAAVSRPPPTPAFVSSLRGCHQSSATSFGSSSSASRDWTVVNARKNLPTGMESDRVEYLGRESASLSPQGSNSALSPSYFDNPTSPISPGEGRRGELKQCGVCGDVAKSNHFGGRSCDSCKAFFRRSVQNNAYRGFNCPYEKKCVIAKTSRKACQYCRRFHKCLAIGMEKSWVMSEAERRKMMEQRQERRIAAALQQQQQQPQQLQSTTQPLIVVAPAVASASIQGPGPTMNLVEEFVLSDEMKSEIEHIEEFYKQSYKANPYSTDIMTAKGSKGVLETWMQFCKKIGHFFSLFEDFSSLCQEDQAVLLQTAMTSAGIIMGSVTYESWIGKRKGGAAGPSIPKVSFDNIEKLVPGDLLYRVKTFFKKFQTICPDQTMAKILMLVSLYSPEMAGLKDETKVQTLQEHYINILSDYLKYKFGAKAGRMFANALVSLADVREPGMGEGSGASGSTGDFNHPSGGAGGSEGAGNREFDGVGGRGIETAPWFIRKSSTKNCKYNPALNGPPQGPSVYDSSLALVPSSRSDDDNRCRNVDGCPSPQLPFSNHFASTQGRVTNDNNAFALPFGVVRAVVIIEQLI</sequence>
<dbReference type="OrthoDB" id="6159439at2759"/>
<evidence type="ECO:0000256" key="9">
    <source>
        <dbReference type="SAM" id="MobiDB-lite"/>
    </source>
</evidence>
<evidence type="ECO:0000256" key="4">
    <source>
        <dbReference type="ARBA" id="ARBA00023015"/>
    </source>
</evidence>
<keyword evidence="2" id="KW-0863">Zinc-finger</keyword>
<evidence type="ECO:0000313" key="11">
    <source>
        <dbReference type="EMBL" id="KAA0185786.1"/>
    </source>
</evidence>
<evidence type="ECO:0000259" key="10">
    <source>
        <dbReference type="PROSITE" id="PS51030"/>
    </source>
</evidence>
<gene>
    <name evidence="11" type="ORF">HAZT_HAZT007851</name>
</gene>
<reference evidence="11" key="2">
    <citation type="journal article" date="2018" name="Environ. Sci. Technol.">
        <title>The Toxicogenome of Hyalella azteca: A Model for Sediment Ecotoxicology and Evolutionary Toxicology.</title>
        <authorList>
            <person name="Poynton H.C."/>
            <person name="Hasenbein S."/>
            <person name="Benoit J.B."/>
            <person name="Sepulveda M.S."/>
            <person name="Poelchau M.F."/>
            <person name="Hughes D.S.T."/>
            <person name="Murali S.C."/>
            <person name="Chen S."/>
            <person name="Glastad K.M."/>
            <person name="Goodisman M.A.D."/>
            <person name="Werren J.H."/>
            <person name="Vineis J.H."/>
            <person name="Bowen J.L."/>
            <person name="Friedrich M."/>
            <person name="Jones J."/>
            <person name="Robertson H.M."/>
            <person name="Feyereisen R."/>
            <person name="Mechler-Hickson A."/>
            <person name="Mathers N."/>
            <person name="Lee C.E."/>
            <person name="Colbourne J.K."/>
            <person name="Biales A."/>
            <person name="Johnston J.S."/>
            <person name="Wellborn G.A."/>
            <person name="Rosendale A.J."/>
            <person name="Cridge A.G."/>
            <person name="Munoz-Torres M.C."/>
            <person name="Bain P.A."/>
            <person name="Manny A.R."/>
            <person name="Major K.M."/>
            <person name="Lambert F.N."/>
            <person name="Vulpe C.D."/>
            <person name="Tuck P."/>
            <person name="Blalock B.J."/>
            <person name="Lin Y.Y."/>
            <person name="Smith M.E."/>
            <person name="Ochoa-Acuna H."/>
            <person name="Chen M.M."/>
            <person name="Childers C.P."/>
            <person name="Qu J."/>
            <person name="Dugan S."/>
            <person name="Lee S.L."/>
            <person name="Chao H."/>
            <person name="Dinh H."/>
            <person name="Han Y."/>
            <person name="Doddapaneni H."/>
            <person name="Worley K.C."/>
            <person name="Muzny D.M."/>
            <person name="Gibbs R.A."/>
            <person name="Richards S."/>
        </authorList>
    </citation>
    <scope>NUCLEOTIDE SEQUENCE</scope>
    <source>
        <strain evidence="11">HAZT.00-mixed</strain>
        <tissue evidence="11">Whole organism</tissue>
    </source>
</reference>
<dbReference type="InterPro" id="IPR050234">
    <property type="entry name" value="Nuclear_hormone_rcpt_NR1"/>
</dbReference>
<accession>A0A6A0GRW0</accession>
<organism evidence="11">
    <name type="scientific">Hyalella azteca</name>
    <name type="common">Amphipod</name>
    <dbReference type="NCBI Taxonomy" id="294128"/>
    <lineage>
        <taxon>Eukaryota</taxon>
        <taxon>Metazoa</taxon>
        <taxon>Ecdysozoa</taxon>
        <taxon>Arthropoda</taxon>
        <taxon>Crustacea</taxon>
        <taxon>Multicrustacea</taxon>
        <taxon>Malacostraca</taxon>
        <taxon>Eumalacostraca</taxon>
        <taxon>Peracarida</taxon>
        <taxon>Amphipoda</taxon>
        <taxon>Senticaudata</taxon>
        <taxon>Talitrida</taxon>
        <taxon>Talitroidea</taxon>
        <taxon>Hyalellidae</taxon>
        <taxon>Hyalella</taxon>
    </lineage>
</organism>
<keyword evidence="1" id="KW-0479">Metal-binding</keyword>
<protein>
    <submittedName>
        <fullName evidence="11">HR97</fullName>
    </submittedName>
</protein>
<feature type="region of interest" description="Disordered" evidence="9">
    <location>
        <begin position="466"/>
        <end position="499"/>
    </location>
</feature>
<keyword evidence="3" id="KW-0862">Zinc</keyword>
<dbReference type="PANTHER" id="PTHR24082:SF482">
    <property type="entry name" value="NUCLEAR RECEPTOR"/>
    <property type="match status" value="1"/>
</dbReference>
<evidence type="ECO:0000256" key="5">
    <source>
        <dbReference type="ARBA" id="ARBA00023125"/>
    </source>
</evidence>
<feature type="region of interest" description="Disordered" evidence="9">
    <location>
        <begin position="85"/>
        <end position="116"/>
    </location>
</feature>
<dbReference type="SMART" id="SM00399">
    <property type="entry name" value="ZnF_C4"/>
    <property type="match status" value="1"/>
</dbReference>
<dbReference type="InterPro" id="IPR001628">
    <property type="entry name" value="Znf_hrmn_rcpt"/>
</dbReference>
<dbReference type="PANTHER" id="PTHR24082">
    <property type="entry name" value="NUCLEAR HORMONE RECEPTOR"/>
    <property type="match status" value="1"/>
</dbReference>
<dbReference type="EMBL" id="JQDR03016054">
    <property type="protein sequence ID" value="KAA0185786.1"/>
    <property type="molecule type" value="Genomic_DNA"/>
</dbReference>
<dbReference type="PROSITE" id="PS51030">
    <property type="entry name" value="NUCLEAR_REC_DBD_2"/>
    <property type="match status" value="1"/>
</dbReference>
<dbReference type="GO" id="GO:0004879">
    <property type="term" value="F:nuclear receptor activity"/>
    <property type="evidence" value="ECO:0007669"/>
    <property type="project" value="TreeGrafter"/>
</dbReference>
<dbReference type="GO" id="GO:0000122">
    <property type="term" value="P:negative regulation of transcription by RNA polymerase II"/>
    <property type="evidence" value="ECO:0007669"/>
    <property type="project" value="TreeGrafter"/>
</dbReference>
<evidence type="ECO:0000256" key="6">
    <source>
        <dbReference type="ARBA" id="ARBA00023163"/>
    </source>
</evidence>
<dbReference type="AlphaFoldDB" id="A0A6A0GRW0"/>
<evidence type="ECO:0000256" key="7">
    <source>
        <dbReference type="ARBA" id="ARBA00023170"/>
    </source>
</evidence>
<dbReference type="GO" id="GO:0000978">
    <property type="term" value="F:RNA polymerase II cis-regulatory region sequence-specific DNA binding"/>
    <property type="evidence" value="ECO:0007669"/>
    <property type="project" value="TreeGrafter"/>
</dbReference>
<dbReference type="InterPro" id="IPR035500">
    <property type="entry name" value="NHR-like_dom_sf"/>
</dbReference>
<evidence type="ECO:0000256" key="8">
    <source>
        <dbReference type="ARBA" id="ARBA00023242"/>
    </source>
</evidence>
<keyword evidence="5" id="KW-0238">DNA-binding</keyword>
<keyword evidence="7" id="KW-0675">Receptor</keyword>
<dbReference type="GO" id="GO:0045944">
    <property type="term" value="P:positive regulation of transcription by RNA polymerase II"/>
    <property type="evidence" value="ECO:0007669"/>
    <property type="project" value="TreeGrafter"/>
</dbReference>
<evidence type="ECO:0000256" key="1">
    <source>
        <dbReference type="ARBA" id="ARBA00022723"/>
    </source>
</evidence>
<dbReference type="PROSITE" id="PS00031">
    <property type="entry name" value="NUCLEAR_REC_DBD_1"/>
    <property type="match status" value="1"/>
</dbReference>
<feature type="compositionally biased region" description="Polar residues" evidence="9">
    <location>
        <begin position="88"/>
        <end position="111"/>
    </location>
</feature>
<dbReference type="GO" id="GO:0030154">
    <property type="term" value="P:cell differentiation"/>
    <property type="evidence" value="ECO:0007669"/>
    <property type="project" value="TreeGrafter"/>
</dbReference>
<name>A0A6A0GRW0_HYAAZ</name>
<dbReference type="InterPro" id="IPR013088">
    <property type="entry name" value="Znf_NHR/GATA"/>
</dbReference>
<dbReference type="SMR" id="A0A6A0GRW0"/>
<keyword evidence="6" id="KW-0804">Transcription</keyword>
<dbReference type="Pfam" id="PF00105">
    <property type="entry name" value="zf-C4"/>
    <property type="match status" value="1"/>
</dbReference>
<reference evidence="11" key="1">
    <citation type="submission" date="2014-08" db="EMBL/GenBank/DDBJ databases">
        <authorList>
            <person name="Murali S."/>
            <person name="Richards S."/>
            <person name="Bandaranaike D."/>
            <person name="Bellair M."/>
            <person name="Blankenburg K."/>
            <person name="Chao H."/>
            <person name="Dinh H."/>
            <person name="Doddapaneni H."/>
            <person name="Dugan-Rocha S."/>
            <person name="Elkadiri S."/>
            <person name="Gnanaolivu R."/>
            <person name="Hughes D."/>
            <person name="Lee S."/>
            <person name="Li M."/>
            <person name="Ming W."/>
            <person name="Munidasa M."/>
            <person name="Muniz J."/>
            <person name="Nguyen L."/>
            <person name="Osuji N."/>
            <person name="Pu L.-L."/>
            <person name="Puazo M."/>
            <person name="Skinner E."/>
            <person name="Qu C."/>
            <person name="Quiroz J."/>
            <person name="Raj R."/>
            <person name="Weissenberger G."/>
            <person name="Xin Y."/>
            <person name="Zou X."/>
            <person name="Han Y."/>
            <person name="Worley K."/>
            <person name="Muzny D."/>
            <person name="Gibbs R."/>
        </authorList>
    </citation>
    <scope>NUCLEOTIDE SEQUENCE</scope>
    <source>
        <strain evidence="11">HAZT.00-mixed</strain>
        <tissue evidence="11">Whole organism</tissue>
    </source>
</reference>
<dbReference type="Gene3D" id="1.10.565.10">
    <property type="entry name" value="Retinoid X Receptor"/>
    <property type="match status" value="1"/>
</dbReference>
<dbReference type="GO" id="GO:0008270">
    <property type="term" value="F:zinc ion binding"/>
    <property type="evidence" value="ECO:0007669"/>
    <property type="project" value="UniProtKB-KW"/>
</dbReference>
<keyword evidence="8" id="KW-0539">Nucleus</keyword>
<dbReference type="Gene3D" id="3.30.50.10">
    <property type="entry name" value="Erythroid Transcription Factor GATA-1, subunit A"/>
    <property type="match status" value="1"/>
</dbReference>
<dbReference type="SUPFAM" id="SSF48508">
    <property type="entry name" value="Nuclear receptor ligand-binding domain"/>
    <property type="match status" value="1"/>
</dbReference>
<feature type="domain" description="Nuclear receptor" evidence="10">
    <location>
        <begin position="121"/>
        <end position="199"/>
    </location>
</feature>
<dbReference type="PRINTS" id="PR00047">
    <property type="entry name" value="STROIDFINGER"/>
</dbReference>
<evidence type="ECO:0000256" key="3">
    <source>
        <dbReference type="ARBA" id="ARBA00022833"/>
    </source>
</evidence>
<dbReference type="Proteomes" id="UP000711488">
    <property type="component" value="Unassembled WGS sequence"/>
</dbReference>
<evidence type="ECO:0000256" key="2">
    <source>
        <dbReference type="ARBA" id="ARBA00022771"/>
    </source>
</evidence>
<dbReference type="SUPFAM" id="SSF57716">
    <property type="entry name" value="Glucocorticoid receptor-like (DNA-binding domain)"/>
    <property type="match status" value="1"/>
</dbReference>
<keyword evidence="4" id="KW-0805">Transcription regulation</keyword>
<reference evidence="11" key="3">
    <citation type="submission" date="2019-06" db="EMBL/GenBank/DDBJ databases">
        <authorList>
            <person name="Poynton C."/>
            <person name="Hasenbein S."/>
            <person name="Benoit J.B."/>
            <person name="Sepulveda M.S."/>
            <person name="Poelchau M.F."/>
            <person name="Murali S.C."/>
            <person name="Chen S."/>
            <person name="Glastad K.M."/>
            <person name="Werren J.H."/>
            <person name="Vineis J.H."/>
            <person name="Bowen J.L."/>
            <person name="Friedrich M."/>
            <person name="Jones J."/>
            <person name="Robertson H.M."/>
            <person name="Feyereisen R."/>
            <person name="Mechler-Hickson A."/>
            <person name="Mathers N."/>
            <person name="Lee C.E."/>
            <person name="Colbourne J.K."/>
            <person name="Biales A."/>
            <person name="Johnston J.S."/>
            <person name="Wellborn G.A."/>
            <person name="Rosendale A.J."/>
            <person name="Cridge A.G."/>
            <person name="Munoz-Torres M.C."/>
            <person name="Bain P.A."/>
            <person name="Manny A.R."/>
            <person name="Major K.M."/>
            <person name="Lambert F.N."/>
            <person name="Vulpe C.D."/>
            <person name="Tuck P."/>
            <person name="Blalock B.J."/>
            <person name="Lin Y.-Y."/>
            <person name="Smith M.E."/>
            <person name="Ochoa-Acuna H."/>
            <person name="Chen M.-J.M."/>
            <person name="Childers C.P."/>
            <person name="Qu J."/>
            <person name="Dugan S."/>
            <person name="Lee S.L."/>
            <person name="Chao H."/>
            <person name="Dinh H."/>
            <person name="Han Y."/>
            <person name="Doddapaneni H."/>
            <person name="Worley K.C."/>
            <person name="Muzny D.M."/>
            <person name="Gibbs R.A."/>
            <person name="Richards S."/>
        </authorList>
    </citation>
    <scope>NUCLEOTIDE SEQUENCE</scope>
    <source>
        <strain evidence="11">HAZT.00-mixed</strain>
        <tissue evidence="11">Whole organism</tissue>
    </source>
</reference>
<comment type="caution">
    <text evidence="11">The sequence shown here is derived from an EMBL/GenBank/DDBJ whole genome shotgun (WGS) entry which is preliminary data.</text>
</comment>